<dbReference type="Gene3D" id="3.30.530.20">
    <property type="match status" value="1"/>
</dbReference>
<sequence>MDTNITQLHAVTDAQIPAVHRTVSKREVGGDDARVVMLTQTYPSAQAEVWNAITTQDRISRWLGPISGDFRLGGRYQIEGNAGGEVLECAESDRIHITWEFGGDVSWVTATLTSGGENETTVEIEHVAHVSDEDWKMFGPSAVGIGWDSILLGLTLHLGSGASLKPEEAAAWMESEDGIRFMTRSNDGWREANIDAGESEADATAAAARCLAAYMGVESGPDA</sequence>
<dbReference type="Pfam" id="PF08327">
    <property type="entry name" value="AHSA1"/>
    <property type="match status" value="1"/>
</dbReference>
<protein>
    <submittedName>
        <fullName evidence="3">Polyketide cyclase</fullName>
    </submittedName>
</protein>
<reference evidence="3 4" key="1">
    <citation type="submission" date="2018-10" db="EMBL/GenBank/DDBJ databases">
        <authorList>
            <person name="Li J."/>
        </authorList>
    </citation>
    <scope>NUCLEOTIDE SEQUENCE [LARGE SCALE GENOMIC DNA]</scope>
    <source>
        <strain evidence="3 4">CCTCC AB209002</strain>
    </source>
</reference>
<dbReference type="SUPFAM" id="SSF55961">
    <property type="entry name" value="Bet v1-like"/>
    <property type="match status" value="1"/>
</dbReference>
<evidence type="ECO:0000313" key="4">
    <source>
        <dbReference type="Proteomes" id="UP000270299"/>
    </source>
</evidence>
<dbReference type="InterPro" id="IPR013538">
    <property type="entry name" value="ASHA1/2-like_C"/>
</dbReference>
<keyword evidence="4" id="KW-1185">Reference proteome</keyword>
<dbReference type="OrthoDB" id="8117292at2"/>
<evidence type="ECO:0000256" key="1">
    <source>
        <dbReference type="ARBA" id="ARBA00006817"/>
    </source>
</evidence>
<feature type="domain" description="Activator of Hsp90 ATPase homologue 1/2-like C-terminal" evidence="2">
    <location>
        <begin position="47"/>
        <end position="155"/>
    </location>
</feature>
<comment type="caution">
    <text evidence="3">The sequence shown here is derived from an EMBL/GenBank/DDBJ whole genome shotgun (WGS) entry which is preliminary data.</text>
</comment>
<evidence type="ECO:0000313" key="3">
    <source>
        <dbReference type="EMBL" id="RLP70277.1"/>
    </source>
</evidence>
<dbReference type="Proteomes" id="UP000270299">
    <property type="component" value="Unassembled WGS sequence"/>
</dbReference>
<name>A0A3L6ZQZ7_9MICO</name>
<organism evidence="3 4">
    <name type="scientific">Mycetocola manganoxydans</name>
    <dbReference type="NCBI Taxonomy" id="699879"/>
    <lineage>
        <taxon>Bacteria</taxon>
        <taxon>Bacillati</taxon>
        <taxon>Actinomycetota</taxon>
        <taxon>Actinomycetes</taxon>
        <taxon>Micrococcales</taxon>
        <taxon>Microbacteriaceae</taxon>
        <taxon>Mycetocola</taxon>
    </lineage>
</organism>
<accession>A0A3L6ZQZ7</accession>
<dbReference type="EMBL" id="RCUV01000011">
    <property type="protein sequence ID" value="RLP70277.1"/>
    <property type="molecule type" value="Genomic_DNA"/>
</dbReference>
<gene>
    <name evidence="3" type="ORF">D9V29_10855</name>
</gene>
<comment type="similarity">
    <text evidence="1">Belongs to the AHA1 family.</text>
</comment>
<dbReference type="AlphaFoldDB" id="A0A3L6ZQZ7"/>
<evidence type="ECO:0000259" key="2">
    <source>
        <dbReference type="Pfam" id="PF08327"/>
    </source>
</evidence>
<dbReference type="InterPro" id="IPR023393">
    <property type="entry name" value="START-like_dom_sf"/>
</dbReference>
<dbReference type="RefSeq" id="WP_121673338.1">
    <property type="nucleotide sequence ID" value="NZ_BMXM01000007.1"/>
</dbReference>
<proteinExistence type="inferred from homology"/>